<keyword evidence="3" id="KW-0732">Signal</keyword>
<evidence type="ECO:0000256" key="2">
    <source>
        <dbReference type="ARBA" id="ARBA00023002"/>
    </source>
</evidence>
<dbReference type="PANTHER" id="PTHR43708:SF5">
    <property type="entry name" value="CONSERVED EXPRESSED OXIDOREDUCTASE (EUROFUNG)-RELATED"/>
    <property type="match status" value="1"/>
</dbReference>
<protein>
    <submittedName>
        <fullName evidence="6">Gfo/Idh/MocA family oxidoreductase</fullName>
    </submittedName>
</protein>
<dbReference type="Gene3D" id="3.30.360.10">
    <property type="entry name" value="Dihydrodipicolinate Reductase, domain 2"/>
    <property type="match status" value="1"/>
</dbReference>
<name>A0ABY6IUV0_9BACT</name>
<dbReference type="SUPFAM" id="SSF55347">
    <property type="entry name" value="Glyceraldehyde-3-phosphate dehydrogenase-like, C-terminal domain"/>
    <property type="match status" value="1"/>
</dbReference>
<feature type="domain" description="Gfo/Idh/MocA-like oxidoreductase N-terminal" evidence="4">
    <location>
        <begin position="42"/>
        <end position="144"/>
    </location>
</feature>
<keyword evidence="2" id="KW-0560">Oxidoreductase</keyword>
<dbReference type="InterPro" id="IPR055170">
    <property type="entry name" value="GFO_IDH_MocA-like_dom"/>
</dbReference>
<evidence type="ECO:0000259" key="5">
    <source>
        <dbReference type="Pfam" id="PF22725"/>
    </source>
</evidence>
<dbReference type="InterPro" id="IPR000683">
    <property type="entry name" value="Gfo/Idh/MocA-like_OxRdtase_N"/>
</dbReference>
<dbReference type="Pfam" id="PF01408">
    <property type="entry name" value="GFO_IDH_MocA"/>
    <property type="match status" value="1"/>
</dbReference>
<dbReference type="Pfam" id="PF22725">
    <property type="entry name" value="GFO_IDH_MocA_C3"/>
    <property type="match status" value="1"/>
</dbReference>
<reference evidence="6" key="1">
    <citation type="submission" date="2022-10" db="EMBL/GenBank/DDBJ databases">
        <title>Chitinophaga sp. nov., isolated from soil.</title>
        <authorList>
            <person name="Jeon C.O."/>
        </authorList>
    </citation>
    <scope>NUCLEOTIDE SEQUENCE</scope>
    <source>
        <strain evidence="6">R8</strain>
    </source>
</reference>
<evidence type="ECO:0000256" key="1">
    <source>
        <dbReference type="ARBA" id="ARBA00010928"/>
    </source>
</evidence>
<evidence type="ECO:0000256" key="3">
    <source>
        <dbReference type="SAM" id="SignalP"/>
    </source>
</evidence>
<accession>A0ABY6IUV0</accession>
<proteinExistence type="inferred from homology"/>
<dbReference type="Gene3D" id="3.40.50.720">
    <property type="entry name" value="NAD(P)-binding Rossmann-like Domain"/>
    <property type="match status" value="1"/>
</dbReference>
<evidence type="ECO:0000313" key="6">
    <source>
        <dbReference type="EMBL" id="UYQ91140.1"/>
    </source>
</evidence>
<feature type="domain" description="GFO/IDH/MocA-like oxidoreductase" evidence="5">
    <location>
        <begin position="154"/>
        <end position="281"/>
    </location>
</feature>
<dbReference type="InterPro" id="IPR051317">
    <property type="entry name" value="Gfo/Idh/MocA_oxidoreduct"/>
</dbReference>
<dbReference type="RefSeq" id="WP_264279619.1">
    <property type="nucleotide sequence ID" value="NZ_CP107006.1"/>
</dbReference>
<feature type="signal peptide" evidence="3">
    <location>
        <begin position="1"/>
        <end position="20"/>
    </location>
</feature>
<organism evidence="6 7">
    <name type="scientific">Chitinophaga horti</name>
    <dbReference type="NCBI Taxonomy" id="2920382"/>
    <lineage>
        <taxon>Bacteria</taxon>
        <taxon>Pseudomonadati</taxon>
        <taxon>Bacteroidota</taxon>
        <taxon>Chitinophagia</taxon>
        <taxon>Chitinophagales</taxon>
        <taxon>Chitinophagaceae</taxon>
        <taxon>Chitinophaga</taxon>
    </lineage>
</organism>
<evidence type="ECO:0000259" key="4">
    <source>
        <dbReference type="Pfam" id="PF01408"/>
    </source>
</evidence>
<dbReference type="InterPro" id="IPR036291">
    <property type="entry name" value="NAD(P)-bd_dom_sf"/>
</dbReference>
<dbReference type="EMBL" id="CP107006">
    <property type="protein sequence ID" value="UYQ91140.1"/>
    <property type="molecule type" value="Genomic_DNA"/>
</dbReference>
<sequence length="362" mass="40218">MIQKLRVFLLLLFISTTTFAQQPLRLAVAGLSHGHVGWVFNRKEKKDMELVGIYEPNTQLADKIARQYKLDKKLFYTDLDAMLKATKPQAVSAFGAISEHLAVVKACAPLKVHVMVEKPLATTFKDAQQIAALAQQHGIHVITNFETSWYAGNQYVKQLLDSGRLGPIKKVMVNDGHQGPQEIGCSREFLEILTDPAKNGAGALYDFGCYGANLMTWLLKGKRPLSVTAVTHQNKPNIYPKVDDEATIVLQYASSQCVIQASWNWPFSRKDMEVYGATGYAVAVNDLQVRERLKGQQEKTITLEARPAPFTDPFSVLAQVVSGQLKLEEYDQYGLKVNLLVVEILEAAKTAARTGKTVVLRP</sequence>
<evidence type="ECO:0000313" key="7">
    <source>
        <dbReference type="Proteomes" id="UP001162741"/>
    </source>
</evidence>
<feature type="chain" id="PRO_5046840590" evidence="3">
    <location>
        <begin position="21"/>
        <end position="362"/>
    </location>
</feature>
<keyword evidence="7" id="KW-1185">Reference proteome</keyword>
<comment type="similarity">
    <text evidence="1">Belongs to the Gfo/Idh/MocA family.</text>
</comment>
<gene>
    <name evidence="6" type="ORF">MKQ68_13660</name>
</gene>
<dbReference type="Proteomes" id="UP001162741">
    <property type="component" value="Chromosome"/>
</dbReference>
<dbReference type="SUPFAM" id="SSF51735">
    <property type="entry name" value="NAD(P)-binding Rossmann-fold domains"/>
    <property type="match status" value="1"/>
</dbReference>
<dbReference type="PANTHER" id="PTHR43708">
    <property type="entry name" value="CONSERVED EXPRESSED OXIDOREDUCTASE (EUROFUNG)"/>
    <property type="match status" value="1"/>
</dbReference>